<protein>
    <recommendedName>
        <fullName evidence="1">YprB ribonuclease H-like domain-containing protein</fullName>
    </recommendedName>
</protein>
<evidence type="ECO:0000313" key="2">
    <source>
        <dbReference type="EMBL" id="PAB56833.1"/>
    </source>
</evidence>
<dbReference type="InterPro" id="IPR036397">
    <property type="entry name" value="RNaseH_sf"/>
</dbReference>
<name>A0A267MDE6_9FIRM</name>
<dbReference type="Pfam" id="PF13482">
    <property type="entry name" value="RNase_H_2"/>
    <property type="match status" value="1"/>
</dbReference>
<dbReference type="SUPFAM" id="SSF53098">
    <property type="entry name" value="Ribonuclease H-like"/>
    <property type="match status" value="1"/>
</dbReference>
<proteinExistence type="predicted"/>
<dbReference type="Proteomes" id="UP000216024">
    <property type="component" value="Unassembled WGS sequence"/>
</dbReference>
<dbReference type="InterPro" id="IPR012337">
    <property type="entry name" value="RNaseH-like_sf"/>
</dbReference>
<dbReference type="RefSeq" id="WP_095135851.1">
    <property type="nucleotide sequence ID" value="NZ_NIBG01000031.1"/>
</dbReference>
<comment type="caution">
    <text evidence="2">The sequence shown here is derived from an EMBL/GenBank/DDBJ whole genome shotgun (WGS) entry which is preliminary data.</text>
</comment>
<organism evidence="2 3">
    <name type="scientific">Anaeromicrobium sediminis</name>
    <dbReference type="NCBI Taxonomy" id="1478221"/>
    <lineage>
        <taxon>Bacteria</taxon>
        <taxon>Bacillati</taxon>
        <taxon>Bacillota</taxon>
        <taxon>Clostridia</taxon>
        <taxon>Peptostreptococcales</taxon>
        <taxon>Thermotaleaceae</taxon>
        <taxon>Anaeromicrobium</taxon>
    </lineage>
</organism>
<dbReference type="EMBL" id="NIBG01000031">
    <property type="protein sequence ID" value="PAB56833.1"/>
    <property type="molecule type" value="Genomic_DNA"/>
</dbReference>
<feature type="domain" description="YprB ribonuclease H-like" evidence="1">
    <location>
        <begin position="28"/>
        <end position="188"/>
    </location>
</feature>
<sequence>MEIFVHEISEDLHIPSSFSKYYSDLNFAFFDIETTGLSRKNSKIILIGMLYVCDGKIIVKQYFCNNRSEEKKMLLQFMKDIKNFDLLISYNGNAFDIPFINERLKYNKISDSIKPYKSMDFLCLVRRNKALLNMDSYKLKSVEELMGIHRNDTISGKDSVELYNIYEETKDEKLLKVILLHNYDDLYFFSKTLKILDLIPEENLFLDFPYVINHESDYKIYISKHTIKGSTLHVEGSILWDEDNDYFFYDTLLDFNYEKYSNKFNLKILLEKGLSPNDEKCLYLPLDRVSNMDGNLVFKVDKKIQPNSLLYFYKNLLSNILNNIK</sequence>
<dbReference type="PANTHER" id="PTHR38462:SF1">
    <property type="entry name" value="YPRB RIBONUCLEASE H-LIKE DOMAIN-CONTAINING PROTEIN"/>
    <property type="match status" value="1"/>
</dbReference>
<dbReference type="GO" id="GO:0003676">
    <property type="term" value="F:nucleic acid binding"/>
    <property type="evidence" value="ECO:0007669"/>
    <property type="project" value="InterPro"/>
</dbReference>
<dbReference type="Gene3D" id="3.30.420.10">
    <property type="entry name" value="Ribonuclease H-like superfamily/Ribonuclease H"/>
    <property type="match status" value="1"/>
</dbReference>
<keyword evidence="3" id="KW-1185">Reference proteome</keyword>
<dbReference type="OrthoDB" id="9790530at2"/>
<reference evidence="2 3" key="1">
    <citation type="submission" date="2017-06" db="EMBL/GenBank/DDBJ databases">
        <title>Draft genome sequence of anaerobic fermentative bacterium Anaeromicrobium sediminis DY2726D isolated from West Pacific Ocean sediments.</title>
        <authorList>
            <person name="Zeng X."/>
        </authorList>
    </citation>
    <scope>NUCLEOTIDE SEQUENCE [LARGE SCALE GENOMIC DNA]</scope>
    <source>
        <strain evidence="2 3">DY2726D</strain>
    </source>
</reference>
<accession>A0A267MDE6</accession>
<evidence type="ECO:0000313" key="3">
    <source>
        <dbReference type="Proteomes" id="UP000216024"/>
    </source>
</evidence>
<evidence type="ECO:0000259" key="1">
    <source>
        <dbReference type="Pfam" id="PF13482"/>
    </source>
</evidence>
<gene>
    <name evidence="2" type="ORF">CCE28_20375</name>
</gene>
<dbReference type="InterPro" id="IPR038720">
    <property type="entry name" value="YprB_RNase_H-like_dom"/>
</dbReference>
<dbReference type="AlphaFoldDB" id="A0A267MDE6"/>
<dbReference type="PANTHER" id="PTHR38462">
    <property type="entry name" value="EXONUCLEASE-LIKE PROTEIN"/>
    <property type="match status" value="1"/>
</dbReference>